<accession>A0ABS5WDI6</accession>
<dbReference type="RefSeq" id="WP_214611596.1">
    <property type="nucleotide sequence ID" value="NZ_JACATN010000003.1"/>
</dbReference>
<dbReference type="Pfam" id="PF00884">
    <property type="entry name" value="Sulfatase"/>
    <property type="match status" value="1"/>
</dbReference>
<dbReference type="InterPro" id="IPR017850">
    <property type="entry name" value="Alkaline_phosphatase_core_sf"/>
</dbReference>
<dbReference type="SUPFAM" id="SSF53649">
    <property type="entry name" value="Alkaline phosphatase-like"/>
    <property type="match status" value="1"/>
</dbReference>
<organism evidence="4 5">
    <name type="scientific">Zobellia barbeyronii</name>
    <dbReference type="NCBI Taxonomy" id="2748009"/>
    <lineage>
        <taxon>Bacteria</taxon>
        <taxon>Pseudomonadati</taxon>
        <taxon>Bacteroidota</taxon>
        <taxon>Flavobacteriia</taxon>
        <taxon>Flavobacteriales</taxon>
        <taxon>Flavobacteriaceae</taxon>
        <taxon>Zobellia</taxon>
    </lineage>
</organism>
<dbReference type="PANTHER" id="PTHR45953:SF1">
    <property type="entry name" value="IDURONATE 2-SULFATASE"/>
    <property type="match status" value="1"/>
</dbReference>
<evidence type="ECO:0000256" key="1">
    <source>
        <dbReference type="ARBA" id="ARBA00022723"/>
    </source>
</evidence>
<evidence type="ECO:0000313" key="4">
    <source>
        <dbReference type="EMBL" id="MBT2161427.1"/>
    </source>
</evidence>
<dbReference type="CDD" id="cd16031">
    <property type="entry name" value="G6S_like"/>
    <property type="match status" value="1"/>
</dbReference>
<sequence length="535" mass="60626">MLNLKLICKAGVYQFMLFAFLVTGPLLMAQENEKSTAKTDRPNIIFLLSDDQTSVATGCYGNDQVKTPNMDQLAKDGVLFLNHYNTTSICMASRANILTGMYEYKTGCNFMHGDLAVEKFENTYPVLLQNAGYYTGFAGKVGFVLEGEASEKIEDGLPVGYFDKWGGGPGQTIYETAKNPTIAEYAKEYPHSTRAYGAWAGDFIKEAKSSGKPFCMSISFKAPHLPFTPDPFFDDVYAGQTYKKPDNYGAENAKHLSPQAKSGRQYNSYDFWRESEASYQEAIRAYNQLIHGVDYAIGMIRESLVEQGMDKNTIIIFTGDNGYSCGAHNLGGKVLPYEEASRSPFIIYDPRAPKNQQGVKRKTITANIDMAPTILTYAGLDVPKNMDGENLMPLIEKESGIKRDHVALTNMWGNDEIQALSVVTEDYKYIYWQYTDERMQPTEELFHISEDKLEMHNLAKDESYKAQLKNMRKLYDERYKVLVKDGMKANDYGKYAVLFDRNAPESKKKQYRQLTYSQLLEKEGNKKKNKNIHKN</sequence>
<evidence type="ECO:0000256" key="2">
    <source>
        <dbReference type="ARBA" id="ARBA00022801"/>
    </source>
</evidence>
<evidence type="ECO:0000313" key="5">
    <source>
        <dbReference type="Proteomes" id="UP000740413"/>
    </source>
</evidence>
<reference evidence="4 5" key="1">
    <citation type="submission" date="2020-06" db="EMBL/GenBank/DDBJ databases">
        <authorList>
            <person name="Isaeva M.P."/>
            <person name="Chernysheva N.Y."/>
        </authorList>
    </citation>
    <scope>NUCLEOTIDE SEQUENCE [LARGE SCALE GENOMIC DNA]</scope>
    <source>
        <strain evidence="4 5">KMM 6746</strain>
    </source>
</reference>
<reference evidence="5" key="2">
    <citation type="submission" date="2023-07" db="EMBL/GenBank/DDBJ databases">
        <title>Zobellia barbeyronii sp. nov., a new marine flavobacterium, isolated from green and red algae.</title>
        <authorList>
            <person name="Nedashkovskaya O.I."/>
            <person name="Otstavnykh N."/>
            <person name="Zhukova N."/>
            <person name="Guzev K."/>
            <person name="Chausova V."/>
            <person name="Tekutyeva L."/>
            <person name="Mikhailov V."/>
            <person name="Isaeva M."/>
        </authorList>
    </citation>
    <scope>NUCLEOTIDE SEQUENCE [LARGE SCALE GENOMIC DNA]</scope>
    <source>
        <strain evidence="5">KMM 6746</strain>
    </source>
</reference>
<feature type="domain" description="Sulfatase N-terminal" evidence="3">
    <location>
        <begin position="42"/>
        <end position="379"/>
    </location>
</feature>
<dbReference type="InterPro" id="IPR000917">
    <property type="entry name" value="Sulfatase_N"/>
</dbReference>
<comment type="caution">
    <text evidence="4">The sequence shown here is derived from an EMBL/GenBank/DDBJ whole genome shotgun (WGS) entry which is preliminary data.</text>
</comment>
<name>A0ABS5WDI6_9FLAO</name>
<protein>
    <submittedName>
        <fullName evidence="4">Sulfatase</fullName>
    </submittedName>
</protein>
<evidence type="ECO:0000259" key="3">
    <source>
        <dbReference type="Pfam" id="PF00884"/>
    </source>
</evidence>
<keyword evidence="5" id="KW-1185">Reference proteome</keyword>
<dbReference type="EMBL" id="JACATN010000003">
    <property type="protein sequence ID" value="MBT2161427.1"/>
    <property type="molecule type" value="Genomic_DNA"/>
</dbReference>
<keyword evidence="2" id="KW-0378">Hydrolase</keyword>
<keyword evidence="1" id="KW-0479">Metal-binding</keyword>
<proteinExistence type="predicted"/>
<dbReference type="Proteomes" id="UP000740413">
    <property type="component" value="Unassembled WGS sequence"/>
</dbReference>
<dbReference type="PANTHER" id="PTHR45953">
    <property type="entry name" value="IDURONATE 2-SULFATASE"/>
    <property type="match status" value="1"/>
</dbReference>
<dbReference type="Gene3D" id="3.40.720.10">
    <property type="entry name" value="Alkaline Phosphatase, subunit A"/>
    <property type="match status" value="1"/>
</dbReference>
<gene>
    <name evidence="4" type="ORF">HW347_09125</name>
</gene>